<evidence type="ECO:0000313" key="2">
    <source>
        <dbReference type="Proteomes" id="UP000003277"/>
    </source>
</evidence>
<keyword evidence="2" id="KW-1185">Reference proteome</keyword>
<accession>H1D0U5</accession>
<dbReference type="STRING" id="742743.HMPREF9453_01233"/>
<dbReference type="Proteomes" id="UP000003277">
    <property type="component" value="Unassembled WGS sequence"/>
</dbReference>
<dbReference type="EMBL" id="ADLT01000043">
    <property type="protein sequence ID" value="EHO62824.1"/>
    <property type="molecule type" value="Genomic_DNA"/>
</dbReference>
<dbReference type="AlphaFoldDB" id="H1D0U5"/>
<gene>
    <name evidence="1" type="ORF">HMPREF9453_01233</name>
</gene>
<comment type="caution">
    <text evidence="1">The sequence shown here is derived from an EMBL/GenBank/DDBJ whole genome shotgun (WGS) entry which is preliminary data.</text>
</comment>
<protein>
    <submittedName>
        <fullName evidence="1">Uncharacterized protein</fullName>
    </submittedName>
</protein>
<organism evidence="1 2">
    <name type="scientific">Dialister succinatiphilus YIT 11850</name>
    <dbReference type="NCBI Taxonomy" id="742743"/>
    <lineage>
        <taxon>Bacteria</taxon>
        <taxon>Bacillati</taxon>
        <taxon>Bacillota</taxon>
        <taxon>Negativicutes</taxon>
        <taxon>Veillonellales</taxon>
        <taxon>Veillonellaceae</taxon>
        <taxon>Dialister</taxon>
    </lineage>
</organism>
<evidence type="ECO:0000313" key="1">
    <source>
        <dbReference type="EMBL" id="EHO62824.1"/>
    </source>
</evidence>
<proteinExistence type="predicted"/>
<dbReference type="HOGENOM" id="CLU_2665215_0_0_9"/>
<sequence>MDRASYPLPRLWVKGTANRVSQIKGKRFNGQARRQLWLTCASVCRMCTGEGGIQHRKGIVQRDIPYPSAFKGSAP</sequence>
<reference evidence="1 2" key="1">
    <citation type="submission" date="2011-11" db="EMBL/GenBank/DDBJ databases">
        <title>The Genome Sequence of Dialister succinatiphilus YIT 11850.</title>
        <authorList>
            <consortium name="The Broad Institute Genome Sequencing Platform"/>
            <person name="Earl A."/>
            <person name="Ward D."/>
            <person name="Feldgarden M."/>
            <person name="Gevers D."/>
            <person name="Morotomi M."/>
            <person name="Young S.K."/>
            <person name="Zeng Q."/>
            <person name="Gargeya S."/>
            <person name="Fitzgerald M."/>
            <person name="Haas B."/>
            <person name="Abouelleil A."/>
            <person name="Alvarado L."/>
            <person name="Arachchi H.M."/>
            <person name="Berlin A."/>
            <person name="Brown A."/>
            <person name="Chapman S.B."/>
            <person name="Dunbar C."/>
            <person name="Gearin G."/>
            <person name="Goldberg J."/>
            <person name="Griggs A."/>
            <person name="Gujja S."/>
            <person name="Heiman D."/>
            <person name="Howarth C."/>
            <person name="Lui A."/>
            <person name="MacDonald P.J.P."/>
            <person name="Montmayeur A."/>
            <person name="Murphy C."/>
            <person name="Neiman D."/>
            <person name="Pearson M."/>
            <person name="Priest M."/>
            <person name="Roberts A."/>
            <person name="Saif S."/>
            <person name="Shea T."/>
            <person name="Sisk P."/>
            <person name="Stolte C."/>
            <person name="Sykes S."/>
            <person name="Wortman J."/>
            <person name="Nusbaum C."/>
            <person name="Birren B."/>
        </authorList>
    </citation>
    <scope>NUCLEOTIDE SEQUENCE [LARGE SCALE GENOMIC DNA]</scope>
    <source>
        <strain evidence="1 2">YIT 11850</strain>
    </source>
</reference>
<name>H1D0U5_9FIRM</name>